<dbReference type="InterPro" id="IPR032675">
    <property type="entry name" value="LRR_dom_sf"/>
</dbReference>
<sequence>MKTEIEIRRECEKFDITNYIINDDGSIDVDGSVIISNTELTSLPIRFNIVSEDFDCGRNKLTTLEGCPKEVGGSFYCDDNDLTSLEYSPILVGDNFSCALNKITSLEYCPAETNDFDCAANKLTTLEYCPKEVWGYFNCNSNEINTIKYFPNNIDGNFHCRKNRIVLEDIVFSEFAKNFDLTQSFGFSENEIRMTKIKIITS</sequence>
<comment type="caution">
    <text evidence="1">The sequence shown here is derived from an EMBL/GenBank/DDBJ whole genome shotgun (WGS) entry which is preliminary data.</text>
</comment>
<accession>A0A7W7J189</accession>
<name>A0A7W7J189_9FLAO</name>
<protein>
    <recommendedName>
        <fullName evidence="3">Pentapeptide repeat-containing protein</fullName>
    </recommendedName>
</protein>
<reference evidence="1 2" key="1">
    <citation type="submission" date="2020-08" db="EMBL/GenBank/DDBJ databases">
        <title>Functional genomics of gut bacteria from endangered species of beetles.</title>
        <authorList>
            <person name="Carlos-Shanley C."/>
        </authorList>
    </citation>
    <scope>NUCLEOTIDE SEQUENCE [LARGE SCALE GENOMIC DNA]</scope>
    <source>
        <strain evidence="1 2">S00142</strain>
    </source>
</reference>
<dbReference type="AlphaFoldDB" id="A0A7W7J189"/>
<evidence type="ECO:0000313" key="2">
    <source>
        <dbReference type="Proteomes" id="UP000561681"/>
    </source>
</evidence>
<dbReference type="Gene3D" id="3.80.10.10">
    <property type="entry name" value="Ribonuclease Inhibitor"/>
    <property type="match status" value="1"/>
</dbReference>
<organism evidence="1 2">
    <name type="scientific">Flavobacterium nitrogenifigens</name>
    <dbReference type="NCBI Taxonomy" id="1617283"/>
    <lineage>
        <taxon>Bacteria</taxon>
        <taxon>Pseudomonadati</taxon>
        <taxon>Bacteroidota</taxon>
        <taxon>Flavobacteriia</taxon>
        <taxon>Flavobacteriales</taxon>
        <taxon>Flavobacteriaceae</taxon>
        <taxon>Flavobacterium</taxon>
    </lineage>
</organism>
<dbReference type="EMBL" id="JACHLD010000009">
    <property type="protein sequence ID" value="MBB4804386.1"/>
    <property type="molecule type" value="Genomic_DNA"/>
</dbReference>
<evidence type="ECO:0000313" key="1">
    <source>
        <dbReference type="EMBL" id="MBB4804386.1"/>
    </source>
</evidence>
<gene>
    <name evidence="1" type="ORF">HNP37_004473</name>
</gene>
<dbReference type="Proteomes" id="UP000561681">
    <property type="component" value="Unassembled WGS sequence"/>
</dbReference>
<proteinExistence type="predicted"/>
<evidence type="ECO:0008006" key="3">
    <source>
        <dbReference type="Google" id="ProtNLM"/>
    </source>
</evidence>
<dbReference type="RefSeq" id="WP_184167471.1">
    <property type="nucleotide sequence ID" value="NZ_JACHLD010000009.1"/>
</dbReference>
<keyword evidence="2" id="KW-1185">Reference proteome</keyword>